<protein>
    <submittedName>
        <fullName evidence="3">RRP15-like protein</fullName>
    </submittedName>
</protein>
<gene>
    <name evidence="1" type="ORF">EVEC_LOCUS5263</name>
</gene>
<sequence length="116" mass="13351">MSSKGKLTYKEKSSIHYVQSAEPKFIQQLKQQLGYKAPATIEDKVIFLSHPVFMHLVSYIQRQKIEEGKIIFKKPLKRAKNDDRKQGVEQKKLKGNVDKEAVDSRLLSFGDDEEDG</sequence>
<dbReference type="STRING" id="51028.A0A0N4V5Y3"/>
<keyword evidence="2" id="KW-1185">Reference proteome</keyword>
<evidence type="ECO:0000313" key="2">
    <source>
        <dbReference type="Proteomes" id="UP000274131"/>
    </source>
</evidence>
<evidence type="ECO:0000313" key="3">
    <source>
        <dbReference type="WBParaSite" id="EVEC_0000565201-mRNA-1"/>
    </source>
</evidence>
<dbReference type="EMBL" id="UXUI01008106">
    <property type="protein sequence ID" value="VDD90512.1"/>
    <property type="molecule type" value="Genomic_DNA"/>
</dbReference>
<dbReference type="InterPro" id="IPR040219">
    <property type="entry name" value="KIAA1143-like"/>
</dbReference>
<reference evidence="3" key="1">
    <citation type="submission" date="2017-02" db="UniProtKB">
        <authorList>
            <consortium name="WormBaseParasite"/>
        </authorList>
    </citation>
    <scope>IDENTIFICATION</scope>
</reference>
<accession>A0A0N4V5Y3</accession>
<dbReference type="OrthoDB" id="10043580at2759"/>
<evidence type="ECO:0000313" key="1">
    <source>
        <dbReference type="EMBL" id="VDD90512.1"/>
    </source>
</evidence>
<dbReference type="Proteomes" id="UP000274131">
    <property type="component" value="Unassembled WGS sequence"/>
</dbReference>
<name>A0A0N4V5Y3_ENTVE</name>
<dbReference type="AlphaFoldDB" id="A0A0N4V5Y3"/>
<dbReference type="PANTHER" id="PTHR31195:SF2">
    <property type="entry name" value="GEO02494P1"/>
    <property type="match status" value="1"/>
</dbReference>
<organism evidence="3">
    <name type="scientific">Enterobius vermicularis</name>
    <name type="common">Human pinworm</name>
    <dbReference type="NCBI Taxonomy" id="51028"/>
    <lineage>
        <taxon>Eukaryota</taxon>
        <taxon>Metazoa</taxon>
        <taxon>Ecdysozoa</taxon>
        <taxon>Nematoda</taxon>
        <taxon>Chromadorea</taxon>
        <taxon>Rhabditida</taxon>
        <taxon>Spirurina</taxon>
        <taxon>Oxyuridomorpha</taxon>
        <taxon>Oxyuroidea</taxon>
        <taxon>Oxyuridae</taxon>
        <taxon>Enterobius</taxon>
    </lineage>
</organism>
<reference evidence="1 2" key="2">
    <citation type="submission" date="2018-10" db="EMBL/GenBank/DDBJ databases">
        <authorList>
            <consortium name="Pathogen Informatics"/>
        </authorList>
    </citation>
    <scope>NUCLEOTIDE SEQUENCE [LARGE SCALE GENOMIC DNA]</scope>
</reference>
<dbReference type="PANTHER" id="PTHR31195">
    <property type="entry name" value="GEO02494P1"/>
    <property type="match status" value="1"/>
</dbReference>
<proteinExistence type="predicted"/>
<dbReference type="WBParaSite" id="EVEC_0000565201-mRNA-1">
    <property type="protein sequence ID" value="EVEC_0000565201-mRNA-1"/>
    <property type="gene ID" value="EVEC_0000565201"/>
</dbReference>